<sequence>MSATTTLEPVSNYDGTDGYTPLVPSMTQSDPPLSRMVSTKGSPSPSSSPSSSSSAVSSTDRGLQGVVDSQKFTSGPTIGLAIGLPVGVFCLGLALFLGLSKMRQKLTINRRKSVQSTTLPTATSDQGWFSRVMYGTDSQYGQEYAYEKSLPFADSSTIQYKVSKSRPQHILTPKAPKLRDEFTSLEGMSIKDDVDALLYSKPPNIYHIQSEMPSTNNLPGEKLGLSVSSPSKRPKPANLELPLHKWRYESPLSSWFLRNSTYLAGDEADAAPDGGANAGTILTPTVQLKQLKILSRINKGYADGSQLMENEKSPILEKPAHNSEDETESRTNDMASSIGTQLVKRPSSAFYGTITSGTKNRNPFKHPNENKMEERKTRRESILGFPLQEVTDKKPLPLTPGKDVRSDYSSERLQMGHVYKVVQDYKAMLADEIDIQVGEFALILATHTDGWCLVEKCTEDGTSKSYLKTGQTVTNANDRGYLNSDRGIIPGDCLDDL</sequence>
<feature type="compositionally biased region" description="Basic and acidic residues" evidence="3">
    <location>
        <begin position="366"/>
        <end position="376"/>
    </location>
</feature>
<dbReference type="Gene3D" id="2.30.30.40">
    <property type="entry name" value="SH3 Domains"/>
    <property type="match status" value="1"/>
</dbReference>
<evidence type="ECO:0000259" key="5">
    <source>
        <dbReference type="PROSITE" id="PS50002"/>
    </source>
</evidence>
<name>A0A1Q2ZYN0_ZYGRO</name>
<dbReference type="Proteomes" id="UP000187013">
    <property type="component" value="Unassembled WGS sequence"/>
</dbReference>
<gene>
    <name evidence="6" type="ORF">ZYGR_0K00570</name>
</gene>
<keyword evidence="4" id="KW-1133">Transmembrane helix</keyword>
<dbReference type="PROSITE" id="PS50002">
    <property type="entry name" value="SH3"/>
    <property type="match status" value="1"/>
</dbReference>
<keyword evidence="1 2" id="KW-0728">SH3 domain</keyword>
<feature type="region of interest" description="Disordered" evidence="3">
    <location>
        <begin position="351"/>
        <end position="376"/>
    </location>
</feature>
<dbReference type="InterPro" id="IPR001452">
    <property type="entry name" value="SH3_domain"/>
</dbReference>
<proteinExistence type="predicted"/>
<feature type="region of interest" description="Disordered" evidence="3">
    <location>
        <begin position="308"/>
        <end position="336"/>
    </location>
</feature>
<feature type="region of interest" description="Disordered" evidence="3">
    <location>
        <begin position="1"/>
        <end position="60"/>
    </location>
</feature>
<feature type="compositionally biased region" description="Polar residues" evidence="3">
    <location>
        <begin position="25"/>
        <end position="41"/>
    </location>
</feature>
<evidence type="ECO:0000313" key="7">
    <source>
        <dbReference type="Proteomes" id="UP000187013"/>
    </source>
</evidence>
<evidence type="ECO:0000313" key="6">
    <source>
        <dbReference type="EMBL" id="GAV48552.1"/>
    </source>
</evidence>
<dbReference type="OrthoDB" id="5340910at2759"/>
<organism evidence="6 7">
    <name type="scientific">Zygosaccharomyces rouxii</name>
    <dbReference type="NCBI Taxonomy" id="4956"/>
    <lineage>
        <taxon>Eukaryota</taxon>
        <taxon>Fungi</taxon>
        <taxon>Dikarya</taxon>
        <taxon>Ascomycota</taxon>
        <taxon>Saccharomycotina</taxon>
        <taxon>Saccharomycetes</taxon>
        <taxon>Saccharomycetales</taxon>
        <taxon>Saccharomycetaceae</taxon>
        <taxon>Zygosaccharomyces</taxon>
    </lineage>
</organism>
<dbReference type="InterPro" id="IPR036028">
    <property type="entry name" value="SH3-like_dom_sf"/>
</dbReference>
<feature type="compositionally biased region" description="Basic and acidic residues" evidence="3">
    <location>
        <begin position="309"/>
        <end position="331"/>
    </location>
</feature>
<evidence type="ECO:0000256" key="4">
    <source>
        <dbReference type="SAM" id="Phobius"/>
    </source>
</evidence>
<feature type="compositionally biased region" description="Low complexity" evidence="3">
    <location>
        <begin position="42"/>
        <end position="58"/>
    </location>
</feature>
<evidence type="ECO:0000256" key="1">
    <source>
        <dbReference type="ARBA" id="ARBA00022443"/>
    </source>
</evidence>
<evidence type="ECO:0000256" key="2">
    <source>
        <dbReference type="PROSITE-ProRule" id="PRU00192"/>
    </source>
</evidence>
<dbReference type="EMBL" id="BDGX01000011">
    <property type="protein sequence ID" value="GAV48552.1"/>
    <property type="molecule type" value="Genomic_DNA"/>
</dbReference>
<dbReference type="SUPFAM" id="SSF50044">
    <property type="entry name" value="SH3-domain"/>
    <property type="match status" value="1"/>
</dbReference>
<accession>A0A1Q2ZYN0</accession>
<keyword evidence="4" id="KW-0812">Transmembrane</keyword>
<feature type="transmembrane region" description="Helical" evidence="4">
    <location>
        <begin position="78"/>
        <end position="100"/>
    </location>
</feature>
<feature type="domain" description="SH3" evidence="5">
    <location>
        <begin position="414"/>
        <end position="497"/>
    </location>
</feature>
<evidence type="ECO:0000256" key="3">
    <source>
        <dbReference type="SAM" id="MobiDB-lite"/>
    </source>
</evidence>
<reference evidence="6 7" key="1">
    <citation type="submission" date="2016-08" db="EMBL/GenBank/DDBJ databases">
        <title>Draft genome sequence of allopolyploid Zygosaccharomyces rouxii.</title>
        <authorList>
            <person name="Watanabe J."/>
            <person name="Uehara K."/>
            <person name="Mogi Y."/>
            <person name="Tsukioka Y."/>
        </authorList>
    </citation>
    <scope>NUCLEOTIDE SEQUENCE [LARGE SCALE GENOMIC DNA]</scope>
    <source>
        <strain evidence="6 7">NBRC 110957</strain>
    </source>
</reference>
<protein>
    <recommendedName>
        <fullName evidence="5">SH3 domain-containing protein</fullName>
    </recommendedName>
</protein>
<keyword evidence="4" id="KW-0472">Membrane</keyword>
<comment type="caution">
    <text evidence="6">The sequence shown here is derived from an EMBL/GenBank/DDBJ whole genome shotgun (WGS) entry which is preliminary data.</text>
</comment>
<dbReference type="AlphaFoldDB" id="A0A1Q2ZYN0"/>